<evidence type="ECO:0000313" key="1">
    <source>
        <dbReference type="EMBL" id="VCW79186.1"/>
    </source>
</evidence>
<gene>
    <name evidence="1" type="ORF">BN2614_LOCUS1</name>
</gene>
<keyword evidence="2" id="KW-1185">Reference proteome</keyword>
<feature type="non-terminal residue" evidence="1">
    <location>
        <position position="1"/>
    </location>
</feature>
<reference evidence="1 2" key="1">
    <citation type="submission" date="2018-10" db="EMBL/GenBank/DDBJ databases">
        <authorList>
            <person name="Ekblom R."/>
            <person name="Jareborg N."/>
        </authorList>
    </citation>
    <scope>NUCLEOTIDE SEQUENCE [LARGE SCALE GENOMIC DNA]</scope>
    <source>
        <tissue evidence="1">Muscle</tissue>
    </source>
</reference>
<dbReference type="AlphaFoldDB" id="A0A9X9LQD9"/>
<organism evidence="1 2">
    <name type="scientific">Gulo gulo</name>
    <name type="common">Wolverine</name>
    <name type="synonym">Gluton</name>
    <dbReference type="NCBI Taxonomy" id="48420"/>
    <lineage>
        <taxon>Eukaryota</taxon>
        <taxon>Metazoa</taxon>
        <taxon>Chordata</taxon>
        <taxon>Craniata</taxon>
        <taxon>Vertebrata</taxon>
        <taxon>Euteleostomi</taxon>
        <taxon>Mammalia</taxon>
        <taxon>Eutheria</taxon>
        <taxon>Laurasiatheria</taxon>
        <taxon>Carnivora</taxon>
        <taxon>Caniformia</taxon>
        <taxon>Musteloidea</taxon>
        <taxon>Mustelidae</taxon>
        <taxon>Guloninae</taxon>
        <taxon>Gulo</taxon>
    </lineage>
</organism>
<protein>
    <submittedName>
        <fullName evidence="1">Uncharacterized protein</fullName>
    </submittedName>
</protein>
<comment type="caution">
    <text evidence="1">The sequence shown here is derived from an EMBL/GenBank/DDBJ whole genome shotgun (WGS) entry which is preliminary data.</text>
</comment>
<sequence>KSGKNNRKEDRITLCWVWAEGSLPSCSSCVSCLVVRTDQAGNRKVRRQRAPVHIQRQGWY</sequence>
<name>A0A9X9LQD9_GULGU</name>
<dbReference type="EMBL" id="CYRY02011503">
    <property type="protein sequence ID" value="VCW79186.1"/>
    <property type="molecule type" value="Genomic_DNA"/>
</dbReference>
<proteinExistence type="predicted"/>
<evidence type="ECO:0000313" key="2">
    <source>
        <dbReference type="Proteomes" id="UP000269945"/>
    </source>
</evidence>
<accession>A0A9X9LQD9</accession>
<dbReference type="Proteomes" id="UP000269945">
    <property type="component" value="Unassembled WGS sequence"/>
</dbReference>